<dbReference type="PROSITE" id="PS50879">
    <property type="entry name" value="RNASE_H_1"/>
    <property type="match status" value="1"/>
</dbReference>
<dbReference type="CDD" id="cd09277">
    <property type="entry name" value="RNase_HI_bacteria_like"/>
    <property type="match status" value="1"/>
</dbReference>
<gene>
    <name evidence="2" type="ORF">Theba_0586</name>
</gene>
<dbReference type="GeneID" id="87106435"/>
<evidence type="ECO:0000313" key="2">
    <source>
        <dbReference type="EMBL" id="AFK06305.1"/>
    </source>
</evidence>
<dbReference type="KEGG" id="mpg:Theba_0586"/>
<organism evidence="2 3">
    <name type="scientific">Mesotoga prima MesG1.Ag.4.2</name>
    <dbReference type="NCBI Taxonomy" id="660470"/>
    <lineage>
        <taxon>Bacteria</taxon>
        <taxon>Thermotogati</taxon>
        <taxon>Thermotogota</taxon>
        <taxon>Thermotogae</taxon>
        <taxon>Kosmotogales</taxon>
        <taxon>Kosmotogaceae</taxon>
        <taxon>Mesotoga</taxon>
    </lineage>
</organism>
<dbReference type="InterPro" id="IPR012337">
    <property type="entry name" value="RNaseH-like_sf"/>
</dbReference>
<dbReference type="eggNOG" id="COG0328">
    <property type="taxonomic scope" value="Bacteria"/>
</dbReference>
<dbReference type="RefSeq" id="WP_006492223.1">
    <property type="nucleotide sequence ID" value="NC_017934.1"/>
</dbReference>
<dbReference type="STRING" id="660470.Theba_0586"/>
<dbReference type="InterPro" id="IPR036397">
    <property type="entry name" value="RNaseH_sf"/>
</dbReference>
<dbReference type="AlphaFoldDB" id="I2F302"/>
<reference evidence="2 3" key="1">
    <citation type="journal article" date="2012" name="Genome Biol. Evol.">
        <title>Genome Sequence of the Mesophilic Thermotogales Bacterium Mesotoga prima MesG1.Ag.4.2 Reveals the Largest Thermotogales Genome To Date.</title>
        <authorList>
            <person name="Zhaxybayeva O."/>
            <person name="Swithers K.S."/>
            <person name="Foght J."/>
            <person name="Green A.G."/>
            <person name="Bruce D."/>
            <person name="Detter C."/>
            <person name="Han S."/>
            <person name="Teshima H."/>
            <person name="Han J."/>
            <person name="Woyke T."/>
            <person name="Pitluck S."/>
            <person name="Nolan M."/>
            <person name="Ivanova N."/>
            <person name="Pati A."/>
            <person name="Land M.L."/>
            <person name="Dlutek M."/>
            <person name="Doolittle W.F."/>
            <person name="Noll K.M."/>
            <person name="Nesbo C.L."/>
        </authorList>
    </citation>
    <scope>NUCLEOTIDE SEQUENCE [LARGE SCALE GENOMIC DNA]</scope>
    <source>
        <strain evidence="3">mesG1.Ag.4.2</strain>
    </source>
</reference>
<dbReference type="Proteomes" id="UP000002881">
    <property type="component" value="Chromosome"/>
</dbReference>
<dbReference type="GO" id="GO:0003676">
    <property type="term" value="F:nucleic acid binding"/>
    <property type="evidence" value="ECO:0007669"/>
    <property type="project" value="InterPro"/>
</dbReference>
<dbReference type="SUPFAM" id="SSF53098">
    <property type="entry name" value="Ribonuclease H-like"/>
    <property type="match status" value="1"/>
</dbReference>
<sequence>MTLNDWTLALKETGYEFARFLKKRGLCCSVTVISEYCVELSNSVVLRLYTNRKGNKRMVLPSFLSEEKSEWLLFRWEEFNGRNYDGVHLFVDGSFMDNKVGYGVLVITENQIEKRINGCLRENLEMKNVTGEIEGVIRALEYCMRKGYRKATIHYDYMGLRSWAEGEWKAKNKLTRKYVERLKQFSSQIDIEWVKARSHIGETFNEIADKLAKKAVEDCG</sequence>
<feature type="domain" description="RNase H type-1" evidence="1">
    <location>
        <begin position="83"/>
        <end position="217"/>
    </location>
</feature>
<dbReference type="Pfam" id="PF00075">
    <property type="entry name" value="RNase_H"/>
    <property type="match status" value="1"/>
</dbReference>
<dbReference type="Gene3D" id="3.30.420.10">
    <property type="entry name" value="Ribonuclease H-like superfamily/Ribonuclease H"/>
    <property type="match status" value="1"/>
</dbReference>
<name>I2F302_9BACT</name>
<dbReference type="HOGENOM" id="CLU_1254710_0_0_0"/>
<dbReference type="EMBL" id="CP003532">
    <property type="protein sequence ID" value="AFK06305.1"/>
    <property type="molecule type" value="Genomic_DNA"/>
</dbReference>
<proteinExistence type="predicted"/>
<accession>I2F302</accession>
<dbReference type="InterPro" id="IPR002156">
    <property type="entry name" value="RNaseH_domain"/>
</dbReference>
<evidence type="ECO:0000259" key="1">
    <source>
        <dbReference type="PROSITE" id="PS50879"/>
    </source>
</evidence>
<keyword evidence="3" id="KW-1185">Reference proteome</keyword>
<protein>
    <submittedName>
        <fullName evidence="2">Ribonuclease HI</fullName>
    </submittedName>
</protein>
<evidence type="ECO:0000313" key="3">
    <source>
        <dbReference type="Proteomes" id="UP000002881"/>
    </source>
</evidence>
<dbReference type="GO" id="GO:0004523">
    <property type="term" value="F:RNA-DNA hybrid ribonuclease activity"/>
    <property type="evidence" value="ECO:0007669"/>
    <property type="project" value="InterPro"/>
</dbReference>